<protein>
    <submittedName>
        <fullName evidence="2">Uncharacterized protein</fullName>
    </submittedName>
</protein>
<evidence type="ECO:0000256" key="1">
    <source>
        <dbReference type="SAM" id="MobiDB-lite"/>
    </source>
</evidence>
<keyword evidence="3" id="KW-1185">Reference proteome</keyword>
<feature type="region of interest" description="Disordered" evidence="1">
    <location>
        <begin position="44"/>
        <end position="111"/>
    </location>
</feature>
<gene>
    <name evidence="2" type="ORF">HYH02_013980</name>
</gene>
<evidence type="ECO:0000313" key="2">
    <source>
        <dbReference type="EMBL" id="KAG2429723.1"/>
    </source>
</evidence>
<organism evidence="2 3">
    <name type="scientific">Chlamydomonas schloesseri</name>
    <dbReference type="NCBI Taxonomy" id="2026947"/>
    <lineage>
        <taxon>Eukaryota</taxon>
        <taxon>Viridiplantae</taxon>
        <taxon>Chlorophyta</taxon>
        <taxon>core chlorophytes</taxon>
        <taxon>Chlorophyceae</taxon>
        <taxon>CS clade</taxon>
        <taxon>Chlamydomonadales</taxon>
        <taxon>Chlamydomonadaceae</taxon>
        <taxon>Chlamydomonas</taxon>
    </lineage>
</organism>
<dbReference type="Proteomes" id="UP000613740">
    <property type="component" value="Unassembled WGS sequence"/>
</dbReference>
<evidence type="ECO:0000313" key="3">
    <source>
        <dbReference type="Proteomes" id="UP000613740"/>
    </source>
</evidence>
<comment type="caution">
    <text evidence="2">The sequence shown here is derived from an EMBL/GenBank/DDBJ whole genome shotgun (WGS) entry which is preliminary data.</text>
</comment>
<dbReference type="AlphaFoldDB" id="A0A835SU10"/>
<feature type="compositionally biased region" description="Acidic residues" evidence="1">
    <location>
        <begin position="47"/>
        <end position="58"/>
    </location>
</feature>
<reference evidence="2" key="1">
    <citation type="journal article" date="2020" name="bioRxiv">
        <title>Comparative genomics of Chlamydomonas.</title>
        <authorList>
            <person name="Craig R.J."/>
            <person name="Hasan A.R."/>
            <person name="Ness R.W."/>
            <person name="Keightley P.D."/>
        </authorList>
    </citation>
    <scope>NUCLEOTIDE SEQUENCE</scope>
    <source>
        <strain evidence="2">CCAP 11/173</strain>
    </source>
</reference>
<proteinExistence type="predicted"/>
<sequence length="111" mass="11376">MSTPPPSICPAGGLLVSLDGDRAGVAKTGSAMAVQWFKQDLFADPNLLDDDDDEEAGAGEDGTAKRPAKKARTDGAEATAKGKGKKAAAAADEEEDEEPVSAACRMPWVAS</sequence>
<name>A0A835SU10_9CHLO</name>
<dbReference type="EMBL" id="JAEHOD010000083">
    <property type="protein sequence ID" value="KAG2429723.1"/>
    <property type="molecule type" value="Genomic_DNA"/>
</dbReference>
<accession>A0A835SU10</accession>